<dbReference type="PANTHER" id="PTHR11113">
    <property type="entry name" value="N-ACETYLGLUCOSAMINE-6-PHOSPHATE DEACETYLASE"/>
    <property type="match status" value="1"/>
</dbReference>
<evidence type="ECO:0000259" key="6">
    <source>
        <dbReference type="Pfam" id="PF01979"/>
    </source>
</evidence>
<evidence type="ECO:0000313" key="7">
    <source>
        <dbReference type="EMBL" id="MBR0560709.1"/>
    </source>
</evidence>
<name>A0ABS5E9X3_9PROT</name>
<sequence length="368" mass="39467">MHIDGHLVTPNGIQPGVLEIQEGRITHIEAKSNVKDRYILPGFIDLHVHGGDNADAMDGAAAVARMGRFHLNHGTTTLYPTTITRPWAEIMDALKGIQHVTRHGITNGPDIPGAHLEGPFINPKRLGAQPPFAIPPTERELNDILALDTVRLTTIAPECCSDEAILTMAQHGIRMSIGHTCATCEQCQHMMRIARTKNGIISGTHLFNAMPEVQGRNPGPVGALLADDTAFMELIFDTHHVHPTSFTMVRKAASDRLMLVTDAMRATGCPDGVSSLGGQDVLVQNGMARMGTDGSGNLAGSILTLDQALKNACLHGASLTEASHMLSTTPARYMGLNDRGSLSIGMRADIVSLDEDYNLTNVWSAASL</sequence>
<evidence type="ECO:0000256" key="5">
    <source>
        <dbReference type="PIRNR" id="PIRNR038994"/>
    </source>
</evidence>
<evidence type="ECO:0000313" key="8">
    <source>
        <dbReference type="Proteomes" id="UP000677812"/>
    </source>
</evidence>
<dbReference type="PIRSF" id="PIRSF038994">
    <property type="entry name" value="NagA"/>
    <property type="match status" value="1"/>
</dbReference>
<dbReference type="SUPFAM" id="SSF51556">
    <property type="entry name" value="Metallo-dependent hydrolases"/>
    <property type="match status" value="1"/>
</dbReference>
<dbReference type="InterPro" id="IPR011059">
    <property type="entry name" value="Metal-dep_hydrolase_composite"/>
</dbReference>
<dbReference type="InterPro" id="IPR032466">
    <property type="entry name" value="Metal_Hydrolase"/>
</dbReference>
<reference evidence="7 8" key="1">
    <citation type="submission" date="2021-04" db="EMBL/GenBank/DDBJ databases">
        <title>The complete genome sequence of Neokomagataea sp. TBRC 2177.</title>
        <authorList>
            <person name="Charoenyingcharoen P."/>
            <person name="Yukphan P."/>
        </authorList>
    </citation>
    <scope>NUCLEOTIDE SEQUENCE [LARGE SCALE GENOMIC DNA]</scope>
    <source>
        <strain evidence="7 8">TBRC 2177</strain>
    </source>
</reference>
<organism evidence="7 8">
    <name type="scientific">Neokomagataea anthophila</name>
    <dbReference type="NCBI Taxonomy" id="2826925"/>
    <lineage>
        <taxon>Bacteria</taxon>
        <taxon>Pseudomonadati</taxon>
        <taxon>Pseudomonadota</taxon>
        <taxon>Alphaproteobacteria</taxon>
        <taxon>Acetobacterales</taxon>
        <taxon>Acetobacteraceae</taxon>
        <taxon>Neokomagataea</taxon>
    </lineage>
</organism>
<dbReference type="NCBIfam" id="TIGR00221">
    <property type="entry name" value="nagA"/>
    <property type="match status" value="1"/>
</dbReference>
<proteinExistence type="inferred from homology"/>
<dbReference type="RefSeq" id="WP_211683362.1">
    <property type="nucleotide sequence ID" value="NZ_JAGRQH010000015.1"/>
</dbReference>
<keyword evidence="3 5" id="KW-0378">Hydrolase</keyword>
<comment type="caution">
    <text evidence="7">The sequence shown here is derived from an EMBL/GenBank/DDBJ whole genome shotgun (WGS) entry which is preliminary data.</text>
</comment>
<keyword evidence="2" id="KW-0479">Metal-binding</keyword>
<dbReference type="Proteomes" id="UP000677812">
    <property type="component" value="Unassembled WGS sequence"/>
</dbReference>
<feature type="domain" description="Amidohydrolase-related" evidence="6">
    <location>
        <begin position="38"/>
        <end position="355"/>
    </location>
</feature>
<accession>A0ABS5E9X3</accession>
<evidence type="ECO:0000256" key="3">
    <source>
        <dbReference type="ARBA" id="ARBA00022801"/>
    </source>
</evidence>
<evidence type="ECO:0000256" key="1">
    <source>
        <dbReference type="ARBA" id="ARBA00010716"/>
    </source>
</evidence>
<keyword evidence="8" id="KW-1185">Reference proteome</keyword>
<gene>
    <name evidence="7" type="primary">nagA</name>
    <name evidence="7" type="ORF">KB213_11675</name>
</gene>
<dbReference type="Gene3D" id="3.20.20.140">
    <property type="entry name" value="Metal-dependent hydrolases"/>
    <property type="match status" value="1"/>
</dbReference>
<evidence type="ECO:0000256" key="2">
    <source>
        <dbReference type="ARBA" id="ARBA00022723"/>
    </source>
</evidence>
<dbReference type="SUPFAM" id="SSF51338">
    <property type="entry name" value="Composite domain of metallo-dependent hydrolases"/>
    <property type="match status" value="1"/>
</dbReference>
<dbReference type="EMBL" id="JAGRQH010000015">
    <property type="protein sequence ID" value="MBR0560709.1"/>
    <property type="molecule type" value="Genomic_DNA"/>
</dbReference>
<keyword evidence="4 5" id="KW-0119">Carbohydrate metabolism</keyword>
<dbReference type="EC" id="3.5.1.25" evidence="7"/>
<dbReference type="GO" id="GO:0008448">
    <property type="term" value="F:N-acetylglucosamine-6-phosphate deacetylase activity"/>
    <property type="evidence" value="ECO:0007669"/>
    <property type="project" value="UniProtKB-EC"/>
</dbReference>
<dbReference type="InterPro" id="IPR006680">
    <property type="entry name" value="Amidohydro-rel"/>
</dbReference>
<protein>
    <submittedName>
        <fullName evidence="7">N-acetylglucosamine-6-phosphate deacetylase</fullName>
        <ecNumber evidence="7">3.5.1.25</ecNumber>
    </submittedName>
</protein>
<dbReference type="InterPro" id="IPR003764">
    <property type="entry name" value="GlcNAc_6-P_deAcase"/>
</dbReference>
<comment type="similarity">
    <text evidence="1 5">Belongs to the metallo-dependent hydrolases superfamily. NagA family.</text>
</comment>
<dbReference type="Pfam" id="PF01979">
    <property type="entry name" value="Amidohydro_1"/>
    <property type="match status" value="1"/>
</dbReference>
<dbReference type="Gene3D" id="2.30.40.10">
    <property type="entry name" value="Urease, subunit C, domain 1"/>
    <property type="match status" value="1"/>
</dbReference>
<dbReference type="PANTHER" id="PTHR11113:SF14">
    <property type="entry name" value="N-ACETYLGLUCOSAMINE-6-PHOSPHATE DEACETYLASE"/>
    <property type="match status" value="1"/>
</dbReference>
<evidence type="ECO:0000256" key="4">
    <source>
        <dbReference type="ARBA" id="ARBA00023277"/>
    </source>
</evidence>